<evidence type="ECO:0000256" key="11">
    <source>
        <dbReference type="ARBA" id="ARBA00023180"/>
    </source>
</evidence>
<feature type="domain" description="Phytocyanin" evidence="13">
    <location>
        <begin position="23"/>
        <end position="124"/>
    </location>
</feature>
<evidence type="ECO:0000313" key="14">
    <source>
        <dbReference type="EMBL" id="KAK1287667.1"/>
    </source>
</evidence>
<keyword evidence="5 12" id="KW-0732">Signal</keyword>
<keyword evidence="4" id="KW-0479">Metal-binding</keyword>
<evidence type="ECO:0000256" key="12">
    <source>
        <dbReference type="SAM" id="SignalP"/>
    </source>
</evidence>
<organism evidence="14 15">
    <name type="scientific">Acorus calamus</name>
    <name type="common">Sweet flag</name>
    <dbReference type="NCBI Taxonomy" id="4465"/>
    <lineage>
        <taxon>Eukaryota</taxon>
        <taxon>Viridiplantae</taxon>
        <taxon>Streptophyta</taxon>
        <taxon>Embryophyta</taxon>
        <taxon>Tracheophyta</taxon>
        <taxon>Spermatophyta</taxon>
        <taxon>Magnoliopsida</taxon>
        <taxon>Liliopsida</taxon>
        <taxon>Acoraceae</taxon>
        <taxon>Acorus</taxon>
    </lineage>
</organism>
<keyword evidence="11" id="KW-0325">Glycoprotein</keyword>
<keyword evidence="6" id="KW-0249">Electron transport</keyword>
<dbReference type="Proteomes" id="UP001180020">
    <property type="component" value="Unassembled WGS sequence"/>
</dbReference>
<feature type="chain" id="PRO_5043989957" evidence="12">
    <location>
        <begin position="23"/>
        <end position="164"/>
    </location>
</feature>
<dbReference type="InterPro" id="IPR008972">
    <property type="entry name" value="Cupredoxin"/>
</dbReference>
<keyword evidence="10" id="KW-1015">Disulfide bond</keyword>
<dbReference type="GO" id="GO:0009610">
    <property type="term" value="P:response to symbiotic fungus"/>
    <property type="evidence" value="ECO:0007669"/>
    <property type="project" value="UniProtKB-ARBA"/>
</dbReference>
<evidence type="ECO:0000256" key="4">
    <source>
        <dbReference type="ARBA" id="ARBA00022723"/>
    </source>
</evidence>
<dbReference type="GO" id="GO:0005886">
    <property type="term" value="C:plasma membrane"/>
    <property type="evidence" value="ECO:0007669"/>
    <property type="project" value="TreeGrafter"/>
</dbReference>
<evidence type="ECO:0000313" key="15">
    <source>
        <dbReference type="Proteomes" id="UP001180020"/>
    </source>
</evidence>
<dbReference type="PANTHER" id="PTHR33021:SF533">
    <property type="entry name" value="PHYTOCYANIN DOMAIN-CONTAINING PROTEIN"/>
    <property type="match status" value="1"/>
</dbReference>
<dbReference type="EMBL" id="JAUJYO010000019">
    <property type="protein sequence ID" value="KAK1287667.1"/>
    <property type="molecule type" value="Genomic_DNA"/>
</dbReference>
<dbReference type="SUPFAM" id="SSF49503">
    <property type="entry name" value="Cupredoxins"/>
    <property type="match status" value="1"/>
</dbReference>
<comment type="subcellular location">
    <subcellularLocation>
        <location evidence="1">Membrane</location>
        <topology evidence="1">Single-pass type I membrane protein</topology>
    </subcellularLocation>
</comment>
<proteinExistence type="predicted"/>
<reference evidence="14" key="1">
    <citation type="journal article" date="2023" name="Nat. Commun.">
        <title>Diploid and tetraploid genomes of Acorus and the evolution of monocots.</title>
        <authorList>
            <person name="Ma L."/>
            <person name="Liu K.W."/>
            <person name="Li Z."/>
            <person name="Hsiao Y.Y."/>
            <person name="Qi Y."/>
            <person name="Fu T."/>
            <person name="Tang G.D."/>
            <person name="Zhang D."/>
            <person name="Sun W.H."/>
            <person name="Liu D.K."/>
            <person name="Li Y."/>
            <person name="Chen G.Z."/>
            <person name="Liu X.D."/>
            <person name="Liao X.Y."/>
            <person name="Jiang Y.T."/>
            <person name="Yu X."/>
            <person name="Hao Y."/>
            <person name="Huang J."/>
            <person name="Zhao X.W."/>
            <person name="Ke S."/>
            <person name="Chen Y.Y."/>
            <person name="Wu W.L."/>
            <person name="Hsu J.L."/>
            <person name="Lin Y.F."/>
            <person name="Huang M.D."/>
            <person name="Li C.Y."/>
            <person name="Huang L."/>
            <person name="Wang Z.W."/>
            <person name="Zhao X."/>
            <person name="Zhong W.Y."/>
            <person name="Peng D.H."/>
            <person name="Ahmad S."/>
            <person name="Lan S."/>
            <person name="Zhang J.S."/>
            <person name="Tsai W.C."/>
            <person name="Van de Peer Y."/>
            <person name="Liu Z.J."/>
        </authorList>
    </citation>
    <scope>NUCLEOTIDE SEQUENCE</scope>
    <source>
        <strain evidence="14">CP</strain>
    </source>
</reference>
<dbReference type="PANTHER" id="PTHR33021">
    <property type="entry name" value="BLUE COPPER PROTEIN"/>
    <property type="match status" value="1"/>
</dbReference>
<keyword evidence="3" id="KW-0812">Transmembrane</keyword>
<reference evidence="14" key="2">
    <citation type="submission" date="2023-06" db="EMBL/GenBank/DDBJ databases">
        <authorList>
            <person name="Ma L."/>
            <person name="Liu K.-W."/>
            <person name="Li Z."/>
            <person name="Hsiao Y.-Y."/>
            <person name="Qi Y."/>
            <person name="Fu T."/>
            <person name="Tang G."/>
            <person name="Zhang D."/>
            <person name="Sun W.-H."/>
            <person name="Liu D.-K."/>
            <person name="Li Y."/>
            <person name="Chen G.-Z."/>
            <person name="Liu X.-D."/>
            <person name="Liao X.-Y."/>
            <person name="Jiang Y.-T."/>
            <person name="Yu X."/>
            <person name="Hao Y."/>
            <person name="Huang J."/>
            <person name="Zhao X.-W."/>
            <person name="Ke S."/>
            <person name="Chen Y.-Y."/>
            <person name="Wu W.-L."/>
            <person name="Hsu J.-L."/>
            <person name="Lin Y.-F."/>
            <person name="Huang M.-D."/>
            <person name="Li C.-Y."/>
            <person name="Huang L."/>
            <person name="Wang Z.-W."/>
            <person name="Zhao X."/>
            <person name="Zhong W.-Y."/>
            <person name="Peng D.-H."/>
            <person name="Ahmad S."/>
            <person name="Lan S."/>
            <person name="Zhang J.-S."/>
            <person name="Tsai W.-C."/>
            <person name="Van De Peer Y."/>
            <person name="Liu Z.-J."/>
        </authorList>
    </citation>
    <scope>NUCLEOTIDE SEQUENCE</scope>
    <source>
        <strain evidence="14">CP</strain>
        <tissue evidence="14">Leaves</tissue>
    </source>
</reference>
<dbReference type="GO" id="GO:0046872">
    <property type="term" value="F:metal ion binding"/>
    <property type="evidence" value="ECO:0007669"/>
    <property type="project" value="UniProtKB-KW"/>
</dbReference>
<evidence type="ECO:0000256" key="2">
    <source>
        <dbReference type="ARBA" id="ARBA00022448"/>
    </source>
</evidence>
<evidence type="ECO:0000256" key="1">
    <source>
        <dbReference type="ARBA" id="ARBA00004479"/>
    </source>
</evidence>
<evidence type="ECO:0000256" key="8">
    <source>
        <dbReference type="ARBA" id="ARBA00023008"/>
    </source>
</evidence>
<dbReference type="InterPro" id="IPR039391">
    <property type="entry name" value="Phytocyanin-like"/>
</dbReference>
<feature type="signal peptide" evidence="12">
    <location>
        <begin position="1"/>
        <end position="22"/>
    </location>
</feature>
<sequence length="164" mass="17726">MASPQMLAILAIVVVLPSVVLATEYIVGDDQGWTTNFDYSKWTTGKTFRVGDSLVFIYNKDNHNVFKVNGTQFKACQVPPANANNSFTTGYDVVPLKTAGNKWYICGTAGHCDVGQKLVITVSDDQSPAPAPSASAGAWVLVHKDPSDLTKDDGIYREHVGKCD</sequence>
<gene>
    <name evidence="14" type="primary">ENOD55-2</name>
    <name evidence="14" type="ORF">QJS10_CPB19g01234</name>
</gene>
<dbReference type="AlphaFoldDB" id="A0AAV9CFW4"/>
<evidence type="ECO:0000256" key="3">
    <source>
        <dbReference type="ARBA" id="ARBA00022692"/>
    </source>
</evidence>
<evidence type="ECO:0000256" key="5">
    <source>
        <dbReference type="ARBA" id="ARBA00022729"/>
    </source>
</evidence>
<evidence type="ECO:0000259" key="13">
    <source>
        <dbReference type="PROSITE" id="PS51485"/>
    </source>
</evidence>
<evidence type="ECO:0000256" key="7">
    <source>
        <dbReference type="ARBA" id="ARBA00022989"/>
    </source>
</evidence>
<protein>
    <submittedName>
        <fullName evidence="14">Early nodulin-55-2</fullName>
    </submittedName>
</protein>
<name>A0AAV9CFW4_ACOCL</name>
<accession>A0AAV9CFW4</accession>
<dbReference type="FunFam" id="2.60.40.420:FF:000067">
    <property type="entry name" value="Cupredoxin superfamily protein"/>
    <property type="match status" value="1"/>
</dbReference>
<dbReference type="Pfam" id="PF02298">
    <property type="entry name" value="Cu_bind_like"/>
    <property type="match status" value="1"/>
</dbReference>
<evidence type="ECO:0000256" key="10">
    <source>
        <dbReference type="ARBA" id="ARBA00023157"/>
    </source>
</evidence>
<dbReference type="GO" id="GO:0009055">
    <property type="term" value="F:electron transfer activity"/>
    <property type="evidence" value="ECO:0007669"/>
    <property type="project" value="InterPro"/>
</dbReference>
<dbReference type="InterPro" id="IPR003245">
    <property type="entry name" value="Phytocyanin_dom"/>
</dbReference>
<dbReference type="Gene3D" id="2.60.40.420">
    <property type="entry name" value="Cupredoxins - blue copper proteins"/>
    <property type="match status" value="1"/>
</dbReference>
<comment type="caution">
    <text evidence="14">The sequence shown here is derived from an EMBL/GenBank/DDBJ whole genome shotgun (WGS) entry which is preliminary data.</text>
</comment>
<evidence type="ECO:0000256" key="6">
    <source>
        <dbReference type="ARBA" id="ARBA00022982"/>
    </source>
</evidence>
<keyword evidence="7" id="KW-1133">Transmembrane helix</keyword>
<keyword evidence="8" id="KW-0186">Copper</keyword>
<keyword evidence="2" id="KW-0813">Transport</keyword>
<dbReference type="CDD" id="cd04216">
    <property type="entry name" value="Phytocyanin"/>
    <property type="match status" value="1"/>
</dbReference>
<dbReference type="PROSITE" id="PS51485">
    <property type="entry name" value="PHYTOCYANIN"/>
    <property type="match status" value="1"/>
</dbReference>
<keyword evidence="15" id="KW-1185">Reference proteome</keyword>
<keyword evidence="9" id="KW-0472">Membrane</keyword>
<evidence type="ECO:0000256" key="9">
    <source>
        <dbReference type="ARBA" id="ARBA00023136"/>
    </source>
</evidence>